<reference evidence="3" key="1">
    <citation type="submission" date="2020-05" db="EMBL/GenBank/DDBJ databases">
        <title>Mycena genomes resolve the evolution of fungal bioluminescence.</title>
        <authorList>
            <person name="Tsai I.J."/>
        </authorList>
    </citation>
    <scope>NUCLEOTIDE SEQUENCE</scope>
    <source>
        <strain evidence="3">110903Hualien_Pintung</strain>
    </source>
</reference>
<evidence type="ECO:0000256" key="1">
    <source>
        <dbReference type="ARBA" id="ARBA00006432"/>
    </source>
</evidence>
<protein>
    <submittedName>
        <fullName evidence="3">Acetyl-CoA synthetase-like protein</fullName>
    </submittedName>
</protein>
<dbReference type="PANTHER" id="PTHR43201">
    <property type="entry name" value="ACYL-COA SYNTHETASE"/>
    <property type="match status" value="1"/>
</dbReference>
<evidence type="ECO:0000313" key="3">
    <source>
        <dbReference type="EMBL" id="KAF7294310.1"/>
    </source>
</evidence>
<dbReference type="InterPro" id="IPR000873">
    <property type="entry name" value="AMP-dep_synth/lig_dom"/>
</dbReference>
<dbReference type="SUPFAM" id="SSF56801">
    <property type="entry name" value="Acetyl-CoA synthetase-like"/>
    <property type="match status" value="1"/>
</dbReference>
<comment type="caution">
    <text evidence="3">The sequence shown here is derived from an EMBL/GenBank/DDBJ whole genome shotgun (WGS) entry which is preliminary data.</text>
</comment>
<dbReference type="GO" id="GO:0006631">
    <property type="term" value="P:fatty acid metabolic process"/>
    <property type="evidence" value="ECO:0007669"/>
    <property type="project" value="TreeGrafter"/>
</dbReference>
<dbReference type="AlphaFoldDB" id="A0A8H6SAI8"/>
<dbReference type="Gene3D" id="3.40.50.12780">
    <property type="entry name" value="N-terminal domain of ligase-like"/>
    <property type="match status" value="1"/>
</dbReference>
<evidence type="ECO:0000259" key="2">
    <source>
        <dbReference type="Pfam" id="PF00501"/>
    </source>
</evidence>
<proteinExistence type="inferred from homology"/>
<organism evidence="3 4">
    <name type="scientific">Mycena chlorophos</name>
    <name type="common">Agaric fungus</name>
    <name type="synonym">Agaricus chlorophos</name>
    <dbReference type="NCBI Taxonomy" id="658473"/>
    <lineage>
        <taxon>Eukaryota</taxon>
        <taxon>Fungi</taxon>
        <taxon>Dikarya</taxon>
        <taxon>Basidiomycota</taxon>
        <taxon>Agaricomycotina</taxon>
        <taxon>Agaricomycetes</taxon>
        <taxon>Agaricomycetidae</taxon>
        <taxon>Agaricales</taxon>
        <taxon>Marasmiineae</taxon>
        <taxon>Mycenaceae</taxon>
        <taxon>Mycena</taxon>
    </lineage>
</organism>
<feature type="domain" description="AMP-dependent synthetase/ligase" evidence="2">
    <location>
        <begin position="13"/>
        <end position="327"/>
    </location>
</feature>
<gene>
    <name evidence="3" type="ORF">HMN09_01160000</name>
</gene>
<evidence type="ECO:0000313" key="4">
    <source>
        <dbReference type="Proteomes" id="UP000613580"/>
    </source>
</evidence>
<accession>A0A8H6SAI8</accession>
<dbReference type="PANTHER" id="PTHR43201:SF8">
    <property type="entry name" value="ACYL-COA SYNTHETASE FAMILY MEMBER 3"/>
    <property type="match status" value="1"/>
</dbReference>
<dbReference type="GO" id="GO:0031956">
    <property type="term" value="F:medium-chain fatty acid-CoA ligase activity"/>
    <property type="evidence" value="ECO:0007669"/>
    <property type="project" value="TreeGrafter"/>
</dbReference>
<dbReference type="InterPro" id="IPR042099">
    <property type="entry name" value="ANL_N_sf"/>
</dbReference>
<dbReference type="EMBL" id="JACAZE010000019">
    <property type="protein sequence ID" value="KAF7294310.1"/>
    <property type="molecule type" value="Genomic_DNA"/>
</dbReference>
<sequence>MSSSNTHLTILEDAVRRCPTSIAFRIPQLDDASAPWRDITYQQFLVDVESAAAHWARVFRRDRIPERAVIGLWIGGYDYKDVVTLYGISRAGFIPQLFSLRLPSADVILELLAKTSAKALIYEDLFESALRTWPLPIYPEATLELGVGRSQLDLPPLPVVQDHDIYAFFHTSGSTSGSPKLVPCNYRWLRSTVRKSSFICAPKQTNRLDVAVWGGSMAHIFQNFMLMGHIQHNACIVRPLSNPFTSSQLCEMVRDCGLSRVNIFASYLAGHLRNARHDGTLLDSLQKLDEIVYTGLPLAREDEAWAFSQGIKLRNVFGSTEVGAMLVSNGGCGDQAGFLRQTEGVAYRFVPVANTNEAQHVSTSRLLELVILPDSDDCPDVSLRNADGFFRTGDLFIEVLPGQYVSQGRDDDWIKSESSLRCDTRAIEENARLTCGPLIAECIVVGSGRPNPVLFVEPSADAESMPTEKLTREIIRRTRQFHARRYLHERITSARMVVVVQRGALPRTATKGNIRRKAVEEAYKAQIDAIFAQ</sequence>
<keyword evidence="4" id="KW-1185">Reference proteome</keyword>
<name>A0A8H6SAI8_MYCCL</name>
<dbReference type="Proteomes" id="UP000613580">
    <property type="component" value="Unassembled WGS sequence"/>
</dbReference>
<dbReference type="Pfam" id="PF00501">
    <property type="entry name" value="AMP-binding"/>
    <property type="match status" value="1"/>
</dbReference>
<dbReference type="Pfam" id="PF23562">
    <property type="entry name" value="AMP-binding_C_3"/>
    <property type="match status" value="1"/>
</dbReference>
<comment type="similarity">
    <text evidence="1">Belongs to the ATP-dependent AMP-binding enzyme family.</text>
</comment>
<dbReference type="OrthoDB" id="429813at2759"/>